<dbReference type="InterPro" id="IPR036390">
    <property type="entry name" value="WH_DNA-bd_sf"/>
</dbReference>
<evidence type="ECO:0000256" key="1">
    <source>
        <dbReference type="ARBA" id="ARBA00006479"/>
    </source>
</evidence>
<dbReference type="PANTHER" id="PTHR18964">
    <property type="entry name" value="ROK (REPRESSOR, ORF, KINASE) FAMILY"/>
    <property type="match status" value="1"/>
</dbReference>
<dbReference type="InterPro" id="IPR043129">
    <property type="entry name" value="ATPase_NBD"/>
</dbReference>
<keyword evidence="3" id="KW-1185">Reference proteome</keyword>
<evidence type="ECO:0000313" key="3">
    <source>
        <dbReference type="Proteomes" id="UP000783871"/>
    </source>
</evidence>
<dbReference type="InterPro" id="IPR000600">
    <property type="entry name" value="ROK"/>
</dbReference>
<name>A0ABX0ZCH7_9ACTN</name>
<comment type="caution">
    <text evidence="2">The sequence shown here is derived from an EMBL/GenBank/DDBJ whole genome shotgun (WGS) entry which is preliminary data.</text>
</comment>
<dbReference type="Pfam" id="PF00480">
    <property type="entry name" value="ROK"/>
    <property type="match status" value="1"/>
</dbReference>
<gene>
    <name evidence="2" type="ORF">HCJ94_22450</name>
</gene>
<dbReference type="Gene3D" id="1.10.10.10">
    <property type="entry name" value="Winged helix-like DNA-binding domain superfamily/Winged helix DNA-binding domain"/>
    <property type="match status" value="1"/>
</dbReference>
<dbReference type="Gene3D" id="3.30.420.40">
    <property type="match status" value="2"/>
</dbReference>
<dbReference type="SUPFAM" id="SSF46785">
    <property type="entry name" value="Winged helix' DNA-binding domain"/>
    <property type="match status" value="1"/>
</dbReference>
<dbReference type="EMBL" id="JAATEO010000027">
    <property type="protein sequence ID" value="NJP34664.1"/>
    <property type="molecule type" value="Genomic_DNA"/>
</dbReference>
<dbReference type="Proteomes" id="UP000783871">
    <property type="component" value="Unassembled WGS sequence"/>
</dbReference>
<dbReference type="RefSeq" id="WP_168003065.1">
    <property type="nucleotide sequence ID" value="NZ_JAATEO010000027.1"/>
</dbReference>
<dbReference type="InterPro" id="IPR036388">
    <property type="entry name" value="WH-like_DNA-bd_sf"/>
</dbReference>
<dbReference type="PANTHER" id="PTHR18964:SF173">
    <property type="entry name" value="GLUCOKINASE"/>
    <property type="match status" value="1"/>
</dbReference>
<accession>A0ABX0ZCH7</accession>
<organism evidence="2 3">
    <name type="scientific">Micromonospora thermarum</name>
    <dbReference type="NCBI Taxonomy" id="2720024"/>
    <lineage>
        <taxon>Bacteria</taxon>
        <taxon>Bacillati</taxon>
        <taxon>Actinomycetota</taxon>
        <taxon>Actinomycetes</taxon>
        <taxon>Micromonosporales</taxon>
        <taxon>Micromonosporaceae</taxon>
        <taxon>Micromonospora</taxon>
    </lineage>
</organism>
<reference evidence="2 3" key="1">
    <citation type="submission" date="2020-03" db="EMBL/GenBank/DDBJ databases">
        <title>WGS of actinomycetes isolated from Thailand.</title>
        <authorList>
            <person name="Thawai C."/>
        </authorList>
    </citation>
    <scope>NUCLEOTIDE SEQUENCE [LARGE SCALE GENOMIC DNA]</scope>
    <source>
        <strain evidence="2 3">HSS6-12</strain>
    </source>
</reference>
<sequence length="394" mass="40006">MVSVRPENADQARLVTLLRDQGPRSRVELGDALGLARARLVAEIERLTEVGLVESAGPAASRGGRRSSLLRLGRGVRFAAVVVGTRELTVTVTDGELTPLADLAEPVDVRQGPEAVVGRAVELIGKLRADLGLGRLTGVGVALPGPVDLREGVPVSAPLLPGWHRFPVRDTIAAELGCPTVVDNDATVSALGERHAGVGRTFDDFLRVTLGSGVGCGLVLGGSLHRGATGSAGDIAHLRLTEDGPTCVCGEVGCLEAYCGDSGLVGAALAAARGGRSPVLAARLAEAGDLTVADLAAAAGAGDRAAHGVVREAGRRLGQVLVGLVSFVNPAIVIIGGAPAGLGHTLLAEIRALVYRRSAPLATGTMPIVLSDLDDRAAVIGAARLISDHALTPG</sequence>
<proteinExistence type="inferred from homology"/>
<evidence type="ECO:0000313" key="2">
    <source>
        <dbReference type="EMBL" id="NJP34664.1"/>
    </source>
</evidence>
<dbReference type="SUPFAM" id="SSF53067">
    <property type="entry name" value="Actin-like ATPase domain"/>
    <property type="match status" value="1"/>
</dbReference>
<protein>
    <submittedName>
        <fullName evidence="2">ROK family protein</fullName>
    </submittedName>
</protein>
<comment type="similarity">
    <text evidence="1">Belongs to the ROK (NagC/XylR) family.</text>
</comment>